<dbReference type="Gene3D" id="4.10.240.10">
    <property type="entry name" value="Zn(2)-C6 fungal-type DNA-binding domain"/>
    <property type="match status" value="1"/>
</dbReference>
<dbReference type="PANTHER" id="PTHR31001">
    <property type="entry name" value="UNCHARACTERIZED TRANSCRIPTIONAL REGULATORY PROTEIN"/>
    <property type="match status" value="1"/>
</dbReference>
<keyword evidence="3" id="KW-0805">Transcription regulation</keyword>
<dbReference type="GeneID" id="8103531"/>
<dbReference type="InParanoid" id="B8LZL6"/>
<sequence>MYLQETTTTRRNGKPQSCEPCRKSKLKCDHTRPVCGRCAARNMTQSCFYHPSPMTKKPIHDPTRGNTLYNYRIEKLASPKSPSGSSPALSGRLAPISSEASPSLEVSTSPGYLGSTSFSAVLSEHQKEIPADADTASGTATILTRVEPDPDRAQSAFRMLALLYNLKFFDSVINRLYADKCYRVLPPYIVDKALYETRQVYDGFEPAHIESRIRDFALQIFRNSSRPMPRSKTMTVDQYIDTFTGHNTRWETIALILAQAGVGLLSLTEQDPLFTDFRLGGDAKSNAEVKEKLVLQVSDATTNCLMFCDHAASSNEILAFAQHADVIMKTQQYGDSSYQAWRRLSDLAATVYASGLHQVDGPADENCPLFLKQIRRGCFAAAFHTDKCVATFVGRPPLINYRYCSLTLPYDVDDDVLFSAGDVEKEVLSRVDVNGWDKNGVARRPGLYRIRLQLAICREEILELALGESYQRDMPRKAEQILERAQKAWRECPPHLRYDCLSPEDLASPSYDGFQVVFVLYVDYLHSHFLLHRAVVKHTNVGHVPLFDTARQLLSTVLRICNDREAKLDRSKQASWVMLYYGLPSACVLAFEILRQNQSPGPHPVILPRSEIIRNLSVFVSCLSWVASPSPSHGNYAACKEVEKKLSRILDQILEPLPTVAPHEDLSFVENVASGLEPYLDWNQFNSYDFNSDYFSL</sequence>
<dbReference type="GO" id="GO:0008270">
    <property type="term" value="F:zinc ion binding"/>
    <property type="evidence" value="ECO:0007669"/>
    <property type="project" value="InterPro"/>
</dbReference>
<dbReference type="GO" id="GO:0003677">
    <property type="term" value="F:DNA binding"/>
    <property type="evidence" value="ECO:0007669"/>
    <property type="project" value="UniProtKB-KW"/>
</dbReference>
<dbReference type="OMA" id="PMRTHKS"/>
<dbReference type="SMART" id="SM00066">
    <property type="entry name" value="GAL4"/>
    <property type="match status" value="1"/>
</dbReference>
<comment type="subcellular location">
    <subcellularLocation>
        <location evidence="1">Nucleus</location>
    </subcellularLocation>
</comment>
<dbReference type="VEuPathDB" id="FungiDB:TSTA_096880"/>
<dbReference type="STRING" id="441959.B8LZL6"/>
<dbReference type="Pfam" id="PF04082">
    <property type="entry name" value="Fungal_trans"/>
    <property type="match status" value="1"/>
</dbReference>
<keyword evidence="5" id="KW-0804">Transcription</keyword>
<feature type="domain" description="Zn(2)-C6 fungal-type" evidence="7">
    <location>
        <begin position="17"/>
        <end position="49"/>
    </location>
</feature>
<dbReference type="PhylomeDB" id="B8LZL6"/>
<keyword evidence="9" id="KW-1185">Reference proteome</keyword>
<dbReference type="InterPro" id="IPR036864">
    <property type="entry name" value="Zn2-C6_fun-type_DNA-bd_sf"/>
</dbReference>
<dbReference type="InterPro" id="IPR001138">
    <property type="entry name" value="Zn2Cys6_DnaBD"/>
</dbReference>
<dbReference type="Proteomes" id="UP000001745">
    <property type="component" value="Unassembled WGS sequence"/>
</dbReference>
<dbReference type="PROSITE" id="PS50048">
    <property type="entry name" value="ZN2_CY6_FUNGAL_2"/>
    <property type="match status" value="1"/>
</dbReference>
<dbReference type="OrthoDB" id="4898680at2759"/>
<reference evidence="9" key="1">
    <citation type="journal article" date="2015" name="Genome Announc.">
        <title>Genome sequence of the AIDS-associated pathogen Penicillium marneffei (ATCC18224) and its near taxonomic relative Talaromyces stipitatus (ATCC10500).</title>
        <authorList>
            <person name="Nierman W.C."/>
            <person name="Fedorova-Abrams N.D."/>
            <person name="Andrianopoulos A."/>
        </authorList>
    </citation>
    <scope>NUCLEOTIDE SEQUENCE [LARGE SCALE GENOMIC DNA]</scope>
    <source>
        <strain evidence="9">ATCC 10500 / CBS 375.48 / QM 6759 / NRRL 1006</strain>
    </source>
</reference>
<dbReference type="CDD" id="cd00067">
    <property type="entry name" value="GAL4"/>
    <property type="match status" value="1"/>
</dbReference>
<keyword evidence="2" id="KW-0479">Metal-binding</keyword>
<keyword evidence="6" id="KW-0539">Nucleus</keyword>
<evidence type="ECO:0000313" key="8">
    <source>
        <dbReference type="EMBL" id="EED22439.1"/>
    </source>
</evidence>
<evidence type="ECO:0000256" key="4">
    <source>
        <dbReference type="ARBA" id="ARBA00023125"/>
    </source>
</evidence>
<protein>
    <submittedName>
        <fullName evidence="8">C6 transcription factor, putative</fullName>
    </submittedName>
</protein>
<dbReference type="GO" id="GO:0005634">
    <property type="term" value="C:nucleus"/>
    <property type="evidence" value="ECO:0007669"/>
    <property type="project" value="UniProtKB-SubCell"/>
</dbReference>
<dbReference type="RefSeq" id="XP_002479402.1">
    <property type="nucleotide sequence ID" value="XM_002479357.1"/>
</dbReference>
<gene>
    <name evidence="8" type="ORF">TSTA_096880</name>
</gene>
<dbReference type="InterPro" id="IPR007219">
    <property type="entry name" value="XnlR_reg_dom"/>
</dbReference>
<evidence type="ECO:0000256" key="5">
    <source>
        <dbReference type="ARBA" id="ARBA00023163"/>
    </source>
</evidence>
<name>B8LZL6_TALSN</name>
<dbReference type="HOGENOM" id="CLU_013296_2_1_1"/>
<proteinExistence type="predicted"/>
<dbReference type="PROSITE" id="PS00463">
    <property type="entry name" value="ZN2_CY6_FUNGAL_1"/>
    <property type="match status" value="1"/>
</dbReference>
<dbReference type="InterPro" id="IPR050613">
    <property type="entry name" value="Sec_Metabolite_Reg"/>
</dbReference>
<accession>B8LZL6</accession>
<dbReference type="GO" id="GO:0006351">
    <property type="term" value="P:DNA-templated transcription"/>
    <property type="evidence" value="ECO:0007669"/>
    <property type="project" value="InterPro"/>
</dbReference>
<dbReference type="EMBL" id="EQ962653">
    <property type="protein sequence ID" value="EED22439.1"/>
    <property type="molecule type" value="Genomic_DNA"/>
</dbReference>
<dbReference type="CDD" id="cd12148">
    <property type="entry name" value="fungal_TF_MHR"/>
    <property type="match status" value="1"/>
</dbReference>
<evidence type="ECO:0000256" key="3">
    <source>
        <dbReference type="ARBA" id="ARBA00023015"/>
    </source>
</evidence>
<dbReference type="GO" id="GO:0000981">
    <property type="term" value="F:DNA-binding transcription factor activity, RNA polymerase II-specific"/>
    <property type="evidence" value="ECO:0007669"/>
    <property type="project" value="InterPro"/>
</dbReference>
<evidence type="ECO:0000256" key="6">
    <source>
        <dbReference type="ARBA" id="ARBA00023242"/>
    </source>
</evidence>
<dbReference type="eggNOG" id="ENOG502SJR6">
    <property type="taxonomic scope" value="Eukaryota"/>
</dbReference>
<dbReference type="PANTHER" id="PTHR31001:SF61">
    <property type="entry name" value="ZN(II)2CYS6 TRANSCRIPTION FACTOR (EUROFUNG)"/>
    <property type="match status" value="1"/>
</dbReference>
<dbReference type="Pfam" id="PF00172">
    <property type="entry name" value="Zn_clus"/>
    <property type="match status" value="1"/>
</dbReference>
<dbReference type="AlphaFoldDB" id="B8LZL6"/>
<evidence type="ECO:0000256" key="1">
    <source>
        <dbReference type="ARBA" id="ARBA00004123"/>
    </source>
</evidence>
<evidence type="ECO:0000313" key="9">
    <source>
        <dbReference type="Proteomes" id="UP000001745"/>
    </source>
</evidence>
<evidence type="ECO:0000259" key="7">
    <source>
        <dbReference type="PROSITE" id="PS50048"/>
    </source>
</evidence>
<keyword evidence="4" id="KW-0238">DNA-binding</keyword>
<evidence type="ECO:0000256" key="2">
    <source>
        <dbReference type="ARBA" id="ARBA00022723"/>
    </source>
</evidence>
<dbReference type="SUPFAM" id="SSF57701">
    <property type="entry name" value="Zn2/Cys6 DNA-binding domain"/>
    <property type="match status" value="1"/>
</dbReference>
<organism evidence="8 9">
    <name type="scientific">Talaromyces stipitatus (strain ATCC 10500 / CBS 375.48 / QM 6759 / NRRL 1006)</name>
    <name type="common">Penicillium stipitatum</name>
    <dbReference type="NCBI Taxonomy" id="441959"/>
    <lineage>
        <taxon>Eukaryota</taxon>
        <taxon>Fungi</taxon>
        <taxon>Dikarya</taxon>
        <taxon>Ascomycota</taxon>
        <taxon>Pezizomycotina</taxon>
        <taxon>Eurotiomycetes</taxon>
        <taxon>Eurotiomycetidae</taxon>
        <taxon>Eurotiales</taxon>
        <taxon>Trichocomaceae</taxon>
        <taxon>Talaromyces</taxon>
        <taxon>Talaromyces sect. Talaromyces</taxon>
    </lineage>
</organism>